<dbReference type="EMBL" id="LXQA010030269">
    <property type="protein sequence ID" value="MCH95622.1"/>
    <property type="molecule type" value="Genomic_DNA"/>
</dbReference>
<accession>A0A392N7Q5</accession>
<dbReference type="AlphaFoldDB" id="A0A392N7Q5"/>
<organism evidence="1 2">
    <name type="scientific">Trifolium medium</name>
    <dbReference type="NCBI Taxonomy" id="97028"/>
    <lineage>
        <taxon>Eukaryota</taxon>
        <taxon>Viridiplantae</taxon>
        <taxon>Streptophyta</taxon>
        <taxon>Embryophyta</taxon>
        <taxon>Tracheophyta</taxon>
        <taxon>Spermatophyta</taxon>
        <taxon>Magnoliopsida</taxon>
        <taxon>eudicotyledons</taxon>
        <taxon>Gunneridae</taxon>
        <taxon>Pentapetalae</taxon>
        <taxon>rosids</taxon>
        <taxon>fabids</taxon>
        <taxon>Fabales</taxon>
        <taxon>Fabaceae</taxon>
        <taxon>Papilionoideae</taxon>
        <taxon>50 kb inversion clade</taxon>
        <taxon>NPAAA clade</taxon>
        <taxon>Hologalegina</taxon>
        <taxon>IRL clade</taxon>
        <taxon>Trifolieae</taxon>
        <taxon>Trifolium</taxon>
    </lineage>
</organism>
<comment type="caution">
    <text evidence="1">The sequence shown here is derived from an EMBL/GenBank/DDBJ whole genome shotgun (WGS) entry which is preliminary data.</text>
</comment>
<name>A0A392N7Q5_9FABA</name>
<evidence type="ECO:0000313" key="2">
    <source>
        <dbReference type="Proteomes" id="UP000265520"/>
    </source>
</evidence>
<keyword evidence="2" id="KW-1185">Reference proteome</keyword>
<protein>
    <submittedName>
        <fullName evidence="1">TIR-NBS-LRR RCT1 resistance protein</fullName>
    </submittedName>
</protein>
<gene>
    <name evidence="1" type="ORF">A2U01_0016602</name>
</gene>
<dbReference type="Proteomes" id="UP000265520">
    <property type="component" value="Unassembled WGS sequence"/>
</dbReference>
<reference evidence="1 2" key="1">
    <citation type="journal article" date="2018" name="Front. Plant Sci.">
        <title>Red Clover (Trifolium pratense) and Zigzag Clover (T. medium) - A Picture of Genomic Similarities and Differences.</title>
        <authorList>
            <person name="Dluhosova J."/>
            <person name="Istvanek J."/>
            <person name="Nedelnik J."/>
            <person name="Repkova J."/>
        </authorList>
    </citation>
    <scope>NUCLEOTIDE SEQUENCE [LARGE SCALE GENOMIC DNA]</scope>
    <source>
        <strain evidence="2">cv. 10/8</strain>
        <tissue evidence="1">Leaf</tissue>
    </source>
</reference>
<evidence type="ECO:0000313" key="1">
    <source>
        <dbReference type="EMBL" id="MCH95622.1"/>
    </source>
</evidence>
<feature type="non-terminal residue" evidence="1">
    <location>
        <position position="86"/>
    </location>
</feature>
<proteinExistence type="predicted"/>
<sequence>MDVANKQRDIPSSKICRQVIPRFLDVLKATICQNSEASTSSTTSQVFDDTIGQVRTSGSMNHLKSLIIQMGTKCQDSNIAEDSVSQ</sequence>